<feature type="chain" id="PRO_5044538341" evidence="4">
    <location>
        <begin position="24"/>
        <end position="188"/>
    </location>
</feature>
<dbReference type="AlphaFoldDB" id="A0A061HRN7"/>
<feature type="compositionally biased region" description="Acidic residues" evidence="3">
    <location>
        <begin position="163"/>
        <end position="173"/>
    </location>
</feature>
<dbReference type="Proteomes" id="UP000053110">
    <property type="component" value="Unassembled WGS sequence"/>
</dbReference>
<evidence type="ECO:0000256" key="2">
    <source>
        <dbReference type="ARBA" id="ARBA00022801"/>
    </source>
</evidence>
<dbReference type="HOGENOM" id="CLU_1440824_0_0_1"/>
<evidence type="ECO:0000313" key="7">
    <source>
        <dbReference type="Proteomes" id="UP000053110"/>
    </source>
</evidence>
<reference evidence="7" key="1">
    <citation type="journal article" date="2013" name="Nat. Genet.">
        <title>The wheat powdery mildew genome shows the unique evolution of an obligate biotroph.</title>
        <authorList>
            <person name="Wicker T."/>
            <person name="Oberhaensli S."/>
            <person name="Parlange F."/>
            <person name="Buchmann J.P."/>
            <person name="Shatalina M."/>
            <person name="Roffler S."/>
            <person name="Ben-David R."/>
            <person name="Dolezel J."/>
            <person name="Simkova H."/>
            <person name="Schulze-Lefert P."/>
            <person name="Spanu P.D."/>
            <person name="Bruggmann R."/>
            <person name="Amselem J."/>
            <person name="Quesneville H."/>
            <person name="Ver Loren van Themaat E."/>
            <person name="Paape T."/>
            <person name="Shimizu K.K."/>
            <person name="Keller B."/>
        </authorList>
    </citation>
    <scope>NUCLEOTIDE SEQUENCE [LARGE SCALE GENOMIC DNA]</scope>
    <source>
        <strain evidence="7">96224</strain>
    </source>
</reference>
<evidence type="ECO:0000313" key="5">
    <source>
        <dbReference type="EMBL" id="EPQ67240.1"/>
    </source>
</evidence>
<evidence type="ECO:0000313" key="6">
    <source>
        <dbReference type="EMBL" id="SUZ07548.1"/>
    </source>
</evidence>
<proteinExistence type="predicted"/>
<dbReference type="OrthoDB" id="5425539at2759"/>
<feature type="region of interest" description="Disordered" evidence="3">
    <location>
        <begin position="136"/>
        <end position="173"/>
    </location>
</feature>
<gene>
    <name evidence="5" type="ORF">BGT96224_ASP21455</name>
    <name evidence="6" type="ORF">BGT96224V2_LOCUS836</name>
</gene>
<dbReference type="SUPFAM" id="SSF53933">
    <property type="entry name" value="Microbial ribonucleases"/>
    <property type="match status" value="1"/>
</dbReference>
<feature type="non-terminal residue" evidence="6">
    <location>
        <position position="188"/>
    </location>
</feature>
<dbReference type="GO" id="GO:0016787">
    <property type="term" value="F:hydrolase activity"/>
    <property type="evidence" value="ECO:0007669"/>
    <property type="project" value="UniProtKB-KW"/>
</dbReference>
<evidence type="ECO:0000256" key="1">
    <source>
        <dbReference type="ARBA" id="ARBA00022722"/>
    </source>
</evidence>
<name>A0A061HRN7_BLUGR</name>
<dbReference type="InterPro" id="IPR016191">
    <property type="entry name" value="Ribonuclease/ribotoxin"/>
</dbReference>
<dbReference type="GO" id="GO:0003723">
    <property type="term" value="F:RNA binding"/>
    <property type="evidence" value="ECO:0007669"/>
    <property type="project" value="InterPro"/>
</dbReference>
<keyword evidence="4" id="KW-0732">Signal</keyword>
<organism evidence="6">
    <name type="scientific">Blumeria graminis f. sp. tritici 96224</name>
    <dbReference type="NCBI Taxonomy" id="1268274"/>
    <lineage>
        <taxon>Eukaryota</taxon>
        <taxon>Fungi</taxon>
        <taxon>Dikarya</taxon>
        <taxon>Ascomycota</taxon>
        <taxon>Pezizomycotina</taxon>
        <taxon>Leotiomycetes</taxon>
        <taxon>Erysiphales</taxon>
        <taxon>Erysiphaceae</taxon>
        <taxon>Blumeria</taxon>
    </lineage>
</organism>
<dbReference type="GO" id="GO:0004540">
    <property type="term" value="F:RNA nuclease activity"/>
    <property type="evidence" value="ECO:0007669"/>
    <property type="project" value="InterPro"/>
</dbReference>
<protein>
    <submittedName>
        <fullName evidence="6">BgtASP-21455</fullName>
    </submittedName>
</protein>
<dbReference type="Gene3D" id="3.10.450.30">
    <property type="entry name" value="Microbial ribonucleases"/>
    <property type="match status" value="1"/>
</dbReference>
<keyword evidence="1" id="KW-0540">Nuclease</keyword>
<sequence>MHYFKPNFVASILALSIPSIVFSSREIDRGYTCDGKFFHESKIIEVEEKIEELRARPEPLQKDMVLAQYPIKIMGIPKPRSQPKYAFPILESGEIYNGGETGPYFVVVNRGNEFFGVLIKEEDTWRNCIWGKHSAGKKPIARPIDSTQSSSRSSEFSRSDGDSMSDESMDDDADSAHAQIYGWALRGA</sequence>
<accession>A0A061HRN7</accession>
<evidence type="ECO:0000256" key="4">
    <source>
        <dbReference type="SAM" id="SignalP"/>
    </source>
</evidence>
<feature type="signal peptide" evidence="4">
    <location>
        <begin position="1"/>
        <end position="23"/>
    </location>
</feature>
<evidence type="ECO:0000256" key="3">
    <source>
        <dbReference type="SAM" id="MobiDB-lite"/>
    </source>
</evidence>
<reference evidence="5" key="2">
    <citation type="submission" date="2013-01" db="EMBL/GenBank/DDBJ databases">
        <title>The wheat powdery mildew genome reveals unique evolution of an obligate biotroph.</title>
        <authorList>
            <person name="Oberhaensli S."/>
            <person name="Wicker T."/>
            <person name="Keller B."/>
        </authorList>
    </citation>
    <scope>NUCLEOTIDE SEQUENCE</scope>
    <source>
        <strain evidence="5">96224</strain>
    </source>
</reference>
<dbReference type="EMBL" id="UIGY01000001">
    <property type="protein sequence ID" value="SUZ07548.1"/>
    <property type="molecule type" value="Genomic_DNA"/>
</dbReference>
<feature type="compositionally biased region" description="Low complexity" evidence="3">
    <location>
        <begin position="142"/>
        <end position="154"/>
    </location>
</feature>
<reference evidence="6" key="3">
    <citation type="submission" date="2018-07" db="EMBL/GenBank/DDBJ databases">
        <authorList>
            <person name="Quirk P.G."/>
            <person name="Krulwich T.A."/>
        </authorList>
    </citation>
    <scope>NUCLEOTIDE SEQUENCE</scope>
    <source>
        <strain evidence="6">96224</strain>
    </source>
</reference>
<dbReference type="EMBL" id="KE373728">
    <property type="protein sequence ID" value="EPQ67240.1"/>
    <property type="molecule type" value="Genomic_DNA"/>
</dbReference>
<keyword evidence="2" id="KW-0378">Hydrolase</keyword>